<evidence type="ECO:0000256" key="3">
    <source>
        <dbReference type="ARBA" id="ARBA00022722"/>
    </source>
</evidence>
<dbReference type="Pfam" id="PF03732">
    <property type="entry name" value="Retrotrans_gag"/>
    <property type="match status" value="1"/>
</dbReference>
<dbReference type="CDD" id="cd00303">
    <property type="entry name" value="retropepsin_like"/>
    <property type="match status" value="1"/>
</dbReference>
<feature type="compositionally biased region" description="Polar residues" evidence="7">
    <location>
        <begin position="191"/>
        <end position="203"/>
    </location>
</feature>
<dbReference type="GO" id="GO:0004523">
    <property type="term" value="F:RNA-DNA hybrid ribonuclease activity"/>
    <property type="evidence" value="ECO:0007669"/>
    <property type="project" value="InterPro"/>
</dbReference>
<feature type="region of interest" description="Disordered" evidence="7">
    <location>
        <begin position="158"/>
        <end position="203"/>
    </location>
</feature>
<keyword evidence="3" id="KW-0540">Nuclease</keyword>
<dbReference type="InterPro" id="IPR002156">
    <property type="entry name" value="RNaseH_domain"/>
</dbReference>
<dbReference type="InterPro" id="IPR000477">
    <property type="entry name" value="RT_dom"/>
</dbReference>
<dbReference type="CDD" id="cd01647">
    <property type="entry name" value="RT_LTR"/>
    <property type="match status" value="1"/>
</dbReference>
<dbReference type="Gene3D" id="3.30.420.10">
    <property type="entry name" value="Ribonuclease H-like superfamily/Ribonuclease H"/>
    <property type="match status" value="1"/>
</dbReference>
<organism evidence="9">
    <name type="scientific">Fagus sylvatica</name>
    <name type="common">Beechnut</name>
    <dbReference type="NCBI Taxonomy" id="28930"/>
    <lineage>
        <taxon>Eukaryota</taxon>
        <taxon>Viridiplantae</taxon>
        <taxon>Streptophyta</taxon>
        <taxon>Embryophyta</taxon>
        <taxon>Tracheophyta</taxon>
        <taxon>Spermatophyta</taxon>
        <taxon>Magnoliopsida</taxon>
        <taxon>eudicotyledons</taxon>
        <taxon>Gunneridae</taxon>
        <taxon>Pentapetalae</taxon>
        <taxon>rosids</taxon>
        <taxon>fabids</taxon>
        <taxon>Fagales</taxon>
        <taxon>Fagaceae</taxon>
        <taxon>Fagus</taxon>
    </lineage>
</organism>
<proteinExistence type="predicted"/>
<dbReference type="GO" id="GO:0003676">
    <property type="term" value="F:nucleic acid binding"/>
    <property type="evidence" value="ECO:0007669"/>
    <property type="project" value="InterPro"/>
</dbReference>
<dbReference type="SUPFAM" id="SSF53098">
    <property type="entry name" value="Ribonuclease H-like"/>
    <property type="match status" value="1"/>
</dbReference>
<keyword evidence="2" id="KW-0548">Nucleotidyltransferase</keyword>
<keyword evidence="4" id="KW-0378">Hydrolase</keyword>
<evidence type="ECO:0000256" key="4">
    <source>
        <dbReference type="ARBA" id="ARBA00022759"/>
    </source>
</evidence>
<dbReference type="SUPFAM" id="SSF56672">
    <property type="entry name" value="DNA/RNA polymerases"/>
    <property type="match status" value="1"/>
</dbReference>
<name>A0A2N9GAU8_FAGSY</name>
<dbReference type="Gene3D" id="3.30.70.270">
    <property type="match status" value="2"/>
</dbReference>
<dbReference type="Pfam" id="PF17919">
    <property type="entry name" value="RT_RNaseH_2"/>
    <property type="match status" value="1"/>
</dbReference>
<dbReference type="PROSITE" id="PS50878">
    <property type="entry name" value="RT_POL"/>
    <property type="match status" value="1"/>
</dbReference>
<feature type="region of interest" description="Disordered" evidence="7">
    <location>
        <begin position="345"/>
        <end position="411"/>
    </location>
</feature>
<protein>
    <recommendedName>
        <fullName evidence="8">Reverse transcriptase domain-containing protein</fullName>
    </recommendedName>
</protein>
<dbReference type="EMBL" id="OIVN01001677">
    <property type="protein sequence ID" value="SPC96538.1"/>
    <property type="molecule type" value="Genomic_DNA"/>
</dbReference>
<keyword evidence="4" id="KW-0255">Endonuclease</keyword>
<evidence type="ECO:0000259" key="8">
    <source>
        <dbReference type="PROSITE" id="PS50878"/>
    </source>
</evidence>
<dbReference type="CDD" id="cd09279">
    <property type="entry name" value="RNase_HI_like"/>
    <property type="match status" value="1"/>
</dbReference>
<dbReference type="InterPro" id="IPR005162">
    <property type="entry name" value="Retrotrans_gag_dom"/>
</dbReference>
<keyword evidence="5" id="KW-0233">DNA recombination</keyword>
<gene>
    <name evidence="9" type="ORF">FSB_LOCUS24420</name>
</gene>
<feature type="region of interest" description="Disordered" evidence="7">
    <location>
        <begin position="738"/>
        <end position="771"/>
    </location>
</feature>
<dbReference type="InterPro" id="IPR012337">
    <property type="entry name" value="RNaseH-like_sf"/>
</dbReference>
<dbReference type="Gene3D" id="3.10.10.10">
    <property type="entry name" value="HIV Type 1 Reverse Transcriptase, subunit A, domain 1"/>
    <property type="match status" value="1"/>
</dbReference>
<dbReference type="InterPro" id="IPR050951">
    <property type="entry name" value="Retrovirus_Pol_polyprotein"/>
</dbReference>
<dbReference type="InterPro" id="IPR021109">
    <property type="entry name" value="Peptidase_aspartic_dom_sf"/>
</dbReference>
<dbReference type="InterPro" id="IPR043502">
    <property type="entry name" value="DNA/RNA_pol_sf"/>
</dbReference>
<dbReference type="PANTHER" id="PTHR37984:SF5">
    <property type="entry name" value="PROTEIN NYNRIN-LIKE"/>
    <property type="match status" value="1"/>
</dbReference>
<dbReference type="GO" id="GO:0016779">
    <property type="term" value="F:nucleotidyltransferase activity"/>
    <property type="evidence" value="ECO:0007669"/>
    <property type="project" value="UniProtKB-KW"/>
</dbReference>
<dbReference type="InterPro" id="IPR036397">
    <property type="entry name" value="RNaseH_sf"/>
</dbReference>
<evidence type="ECO:0000256" key="2">
    <source>
        <dbReference type="ARBA" id="ARBA00022695"/>
    </source>
</evidence>
<accession>A0A2N9GAU8</accession>
<feature type="compositionally biased region" description="Basic and acidic residues" evidence="7">
    <location>
        <begin position="163"/>
        <end position="175"/>
    </location>
</feature>
<dbReference type="Pfam" id="PF13456">
    <property type="entry name" value="RVT_3"/>
    <property type="match status" value="1"/>
</dbReference>
<sequence>MEMTGVLHLHINSCTTSQASSFGKVVEPWAPEPRLPSVELRIGRPAKAKILIGIGTGLGPAKGAPMSLSVLIPKKTLRVNFCIEKYSSYLRVGERMVSYAFWLDHMAFQTPLDLRTRGELMTLRLEGCYWLWGVVLSEVTRLHPPIFALKNTSPIVQNLNPHPLRESRKTAHRADSPPATGVFHESRGPSPCTSHSTTNQTSTGLPSEGLLMLHMSSDPTIPGRPRAINRRYIKPFLSPLLRPAPNRCPFPISFFVLQVFHPQARLTAVTDFPATSVGAVCGKRVSAFTTPIRKDCMVRTRSMEVNAQLLPSSSQSPEMAAMEKQVRDLTANLQELTRQNQTLNQKLQQHETEKEKQRDKGKSKERGDAESRQEQQHEQQQEQQQEHRQEQEDETKGEHTRVPYEESSAKWEQEIRAMKAQLGEMKDEFKGRATRNLDTLVHRTDSPFTEKVISFPLPSKFRMPSLENFDGTKDPLDHLESFKTMMCLQGVPDEIMCRAFPTTLKGPARIWFKKLIPGSVGSFAQLSHSFFNHFIGGQRCGRPTTHLLNVRQREGETLRSYLTRFNKETLLVDGADDKVVLTAFISGLQSGDFLFSVYKDPPTSMSEMMYEAQRYMNGEDALQARDTGKKRRNDYADRPNETLESKPKMQRNQGKKREDRNRRGSNERFNHFTPLNAPVDRIFMQIKDDPALRWPGKLLTNPDRRAKDKYCRFHRDHGHNTEDCYDLKRQIEELIKQGKLQRFVERDQREGRPPQARPQRPPVEDRPRPPMGEIHMINGGMAAGGTSRSSRKAYARQIHNVLVTQKANKTPRLEDLPITFTEEDARKVVHPHDDALVVTLEIAGYSTRRVLIDNGSSADIIYLTAFQQMRIGKDQLRPIETPLVGFAGTSVYPLGIISLQIIAGTYPKQATKRVEFLVVDCPSAYNVIIGRPTLNRLRAVTSTYHLLVRFPTEHGIGEMKGDQAMARECYLTSVSTDQVHQTLIVEERRNFAEPTEKLEEITLTEGNEKRKTRIGTTMPAEIRGSIVQFLRENADVFAWSHEDMPGISTEVMVHKLNVNPSMHPIKQKRRVFAPERNAAVMAEVDKLLTAGFIREVYYPEWLANVVMVKKPNGKWRMCVDFTDLNKACPKDSYPLPRIDQLVDSTAGHKLLSFMDAFSGYNQIRMEEEDQEKTAFITSRGLFCYKVMPFGLKNAGATYQRLVNKMFHDQIGRNVEVYVDDMLVKSKENEDHLTDLKETFQALRTYNMKLNPEKCAFGVSSGKFLGFMVSQRGIEANPDKIKAILEMSPPTTVKEVQSLTGKAAALNRFVSRSTDKCLPFFKVLRKAFQWTEECQRAFEELKVYLSSPPLLSPSKTGEELYLYLAVSSSAVSSALIREEERVQKPVYYTSRALKGAEERYSNMEKLAFALLIASRKLRPYFQAHSIVVLTDYPLRKAMNKPDAAGRLIQWSIEMSEFDIDYRPRTAIKAQALADFIAEFTHPWEEEGEPEQLETWTVNIDGSSTKEMGGAGIILVSPEKDKFEYAIQLRFRATNNEAELVVGQIKGEYEAREDRMKKYLKVVQTLLPHFKKVEFVQIPREENVDADRLARLASSGEECDGFLEILGRPSIEEETVNAIKDNVSWMSPIVRYLKEGRLPTDKMEASKCRHRRKILYFYKGGEGRFYRKPCTPRAAPSCAAHDGPARVVVLPRGSLILPRQQPLESSSISVRVPFFIRFSGAVLEVFWNSKWVMRHIVGKLSTSSFQRYKVCANRSSDEGVMAPGSRGVGAVFVHSSDADSGQTGDAIGEPRVPRRSRSHYLSNAPGLADQLVASRKDSAREGGSCAAYFCKVPDSRESELGLVRYGPASRVHRGVFGPFEGSFPIRIPADPDKFLAIREFHVVHGCVSFQCARARRSTCCESGRLCAQAWQRRWRKFPETFSKALFRRPVFTRVVDVAPDVGFRRSWYRRKAYVTYFLTVQALHRGELGFARYDPCERRPSECSLCQGGWSVRSSFWSGQWSGQTWSNLVKPWSNLVGFGQIWSKLSKLLEVYPGLHFKGFWARRTLVGLETARSNLGQTSVNPSQTWSTLVKLGQTLGNVSRTFFLGVFDAESPRRIRPAWFGLSRFARRHSRKSRG</sequence>
<keyword evidence="1" id="KW-0808">Transferase</keyword>
<dbReference type="InterPro" id="IPR043128">
    <property type="entry name" value="Rev_trsase/Diguanyl_cyclase"/>
</dbReference>
<feature type="compositionally biased region" description="Basic and acidic residues" evidence="7">
    <location>
        <begin position="622"/>
        <end position="647"/>
    </location>
</feature>
<reference evidence="9" key="1">
    <citation type="submission" date="2018-02" db="EMBL/GenBank/DDBJ databases">
        <authorList>
            <person name="Cohen D.B."/>
            <person name="Kent A.D."/>
        </authorList>
    </citation>
    <scope>NUCLEOTIDE SEQUENCE</scope>
</reference>
<evidence type="ECO:0000256" key="6">
    <source>
        <dbReference type="ARBA" id="ARBA00023268"/>
    </source>
</evidence>
<evidence type="ECO:0000256" key="7">
    <source>
        <dbReference type="SAM" id="MobiDB-lite"/>
    </source>
</evidence>
<feature type="region of interest" description="Disordered" evidence="7">
    <location>
        <begin position="619"/>
        <end position="673"/>
    </location>
</feature>
<evidence type="ECO:0000313" key="9">
    <source>
        <dbReference type="EMBL" id="SPC96538.1"/>
    </source>
</evidence>
<feature type="domain" description="Reverse transcriptase" evidence="8">
    <location>
        <begin position="1089"/>
        <end position="1268"/>
    </location>
</feature>
<evidence type="ECO:0000256" key="1">
    <source>
        <dbReference type="ARBA" id="ARBA00022679"/>
    </source>
</evidence>
<dbReference type="PANTHER" id="PTHR37984">
    <property type="entry name" value="PROTEIN CBG26694"/>
    <property type="match status" value="1"/>
</dbReference>
<dbReference type="Gene3D" id="2.40.70.10">
    <property type="entry name" value="Acid Proteases"/>
    <property type="match status" value="1"/>
</dbReference>
<evidence type="ECO:0000256" key="5">
    <source>
        <dbReference type="ARBA" id="ARBA00023172"/>
    </source>
</evidence>
<dbReference type="GO" id="GO:0006310">
    <property type="term" value="P:DNA recombination"/>
    <property type="evidence" value="ECO:0007669"/>
    <property type="project" value="UniProtKB-KW"/>
</dbReference>
<keyword evidence="6" id="KW-0511">Multifunctional enzyme</keyword>
<dbReference type="InterPro" id="IPR041577">
    <property type="entry name" value="RT_RNaseH_2"/>
</dbReference>
<feature type="compositionally biased region" description="Basic and acidic residues" evidence="7">
    <location>
        <begin position="738"/>
        <end position="752"/>
    </location>
</feature>
<dbReference type="Pfam" id="PF00078">
    <property type="entry name" value="RVT_1"/>
    <property type="match status" value="1"/>
</dbReference>
<feature type="compositionally biased region" description="Basic and acidic residues" evidence="7">
    <location>
        <begin position="348"/>
        <end position="411"/>
    </location>
</feature>
<feature type="compositionally biased region" description="Basic and acidic residues" evidence="7">
    <location>
        <begin position="655"/>
        <end position="670"/>
    </location>
</feature>